<organism evidence="2 3">
    <name type="scientific">Mediterranea massiliensis</name>
    <dbReference type="NCBI Taxonomy" id="1841865"/>
    <lineage>
        <taxon>Bacteria</taxon>
        <taxon>Pseudomonadati</taxon>
        <taxon>Bacteroidota</taxon>
        <taxon>Bacteroidia</taxon>
        <taxon>Bacteroidales</taxon>
        <taxon>Bacteroidaceae</taxon>
        <taxon>Mediterranea</taxon>
    </lineage>
</organism>
<feature type="chain" id="PRO_5046738014" evidence="1">
    <location>
        <begin position="24"/>
        <end position="392"/>
    </location>
</feature>
<comment type="caution">
    <text evidence="2">The sequence shown here is derived from an EMBL/GenBank/DDBJ whole genome shotgun (WGS) entry which is preliminary data.</text>
</comment>
<protein>
    <submittedName>
        <fullName evidence="2">DUF3575 domain-containing protein</fullName>
    </submittedName>
</protein>
<dbReference type="Pfam" id="PF12099">
    <property type="entry name" value="DUF3575"/>
    <property type="match status" value="1"/>
</dbReference>
<feature type="signal peptide" evidence="1">
    <location>
        <begin position="1"/>
        <end position="23"/>
    </location>
</feature>
<proteinExistence type="predicted"/>
<name>A0ABS2DW17_9BACT</name>
<evidence type="ECO:0000313" key="3">
    <source>
        <dbReference type="Proteomes" id="UP000766986"/>
    </source>
</evidence>
<keyword evidence="1" id="KW-0732">Signal</keyword>
<keyword evidence="3" id="KW-1185">Reference proteome</keyword>
<accession>A0ABS2DW17</accession>
<evidence type="ECO:0000256" key="1">
    <source>
        <dbReference type="SAM" id="SignalP"/>
    </source>
</evidence>
<dbReference type="RefSeq" id="WP_205094084.1">
    <property type="nucleotide sequence ID" value="NZ_JACLYZ010000001.1"/>
</dbReference>
<evidence type="ECO:0000313" key="2">
    <source>
        <dbReference type="EMBL" id="MBM6733631.1"/>
    </source>
</evidence>
<reference evidence="2 3" key="1">
    <citation type="journal article" date="2021" name="Sci. Rep.">
        <title>The distribution of antibiotic resistance genes in chicken gut microbiota commensals.</title>
        <authorList>
            <person name="Juricova H."/>
            <person name="Matiasovicova J."/>
            <person name="Kubasova T."/>
            <person name="Cejkova D."/>
            <person name="Rychlik I."/>
        </authorList>
    </citation>
    <scope>NUCLEOTIDE SEQUENCE [LARGE SCALE GENOMIC DNA]</scope>
    <source>
        <strain evidence="2 3">An772</strain>
    </source>
</reference>
<dbReference type="InterPro" id="IPR021958">
    <property type="entry name" value="DUF3575"/>
</dbReference>
<dbReference type="Proteomes" id="UP000766986">
    <property type="component" value="Unassembled WGS sequence"/>
</dbReference>
<sequence>MKRAWHSFILGSFLSLCGMGLQAQPVAADSSAGVQADSVILFRFVPGRLMFYSPYQGNDEAIRDAAELIDRNRRLITDGKAWVVVRGFCGSYASRAQNLRAARNRSNQVKSWFITHHGMKEDYYRTVNTDSAFRGSRDVVALMGLMYAPGYEPKPAGPTPEQLQARRDSLEKLRIDSLQAIEAARREQLRLDSLKRAEALQQLPPADSVPPAQPRIKVYQATPWYIKSNLLYDVLLMPSLEVEYRFNERWSAAIEGNMAWWHNDGKHKYYQLATIVPEVRYWFKPQGARKGHYVGLFGGPGWYDLENGNTGYRGEGGMVGVSYGYMFPVGKYFAFEAGIGLGYAHLKYEEYLPLDGHYVYQQTDRTHYFGPLKLKFAFVWNIGRWTEKGGEK</sequence>
<dbReference type="EMBL" id="JACLYZ010000001">
    <property type="protein sequence ID" value="MBM6733631.1"/>
    <property type="molecule type" value="Genomic_DNA"/>
</dbReference>
<gene>
    <name evidence="2" type="ORF">H7U35_00095</name>
</gene>